<protein>
    <recommendedName>
        <fullName evidence="1">diguanylate cyclase</fullName>
        <ecNumber evidence="1">2.7.7.65</ecNumber>
    </recommendedName>
</protein>
<feature type="transmembrane region" description="Helical" evidence="3">
    <location>
        <begin position="56"/>
        <end position="74"/>
    </location>
</feature>
<dbReference type="GO" id="GO:0052621">
    <property type="term" value="F:diguanylate cyclase activity"/>
    <property type="evidence" value="ECO:0007669"/>
    <property type="project" value="UniProtKB-EC"/>
</dbReference>
<name>A0A7M1XLH6_9SPIR</name>
<evidence type="ECO:0000313" key="5">
    <source>
        <dbReference type="EMBL" id="QOS39661.1"/>
    </source>
</evidence>
<dbReference type="PROSITE" id="PS50887">
    <property type="entry name" value="GGDEF"/>
    <property type="match status" value="1"/>
</dbReference>
<evidence type="ECO:0000256" key="3">
    <source>
        <dbReference type="SAM" id="Phobius"/>
    </source>
</evidence>
<sequence length="395" mass="45501">MLFFDMSIIAKYNKLSAKMDSTLTFYTFANALGLVIVGILLYFNVSRCDFQVKRQALTELFLSTMIYIAIDIPWTYINHGLLLKTTLTQVASSYVLAIAAIYLISSWLTYSFTISGKTKFDFKRFLKVIRIIDISTFVILALLMFINPDIWVEEGSITLLFYIIVFGPMLLTLGFIGTYSFIRSGQKIHYARKREYRLNGIGPFVLIVFTIFQMMNNDSPILVYGMIVSMLLIFLSVILFQTARDPLTGLNNRNQLERIITNIGKEKQTDKNYILVMVDANDFKHVNDKLGHVKGDEVLQCIAETLISVCQKYKERPLVCRYGGDEFVLFFKDTREEEIQDLQELVNAELARRLQGFNVSVSIGYAFWNGDMEQYEACFSKADENMYAKKKKFKD</sequence>
<comment type="catalytic activity">
    <reaction evidence="2">
        <text>2 GTP = 3',3'-c-di-GMP + 2 diphosphate</text>
        <dbReference type="Rhea" id="RHEA:24898"/>
        <dbReference type="ChEBI" id="CHEBI:33019"/>
        <dbReference type="ChEBI" id="CHEBI:37565"/>
        <dbReference type="ChEBI" id="CHEBI:58805"/>
        <dbReference type="EC" id="2.7.7.65"/>
    </reaction>
</comment>
<accession>A0A7M1XLH6</accession>
<proteinExistence type="predicted"/>
<dbReference type="PANTHER" id="PTHR45138:SF9">
    <property type="entry name" value="DIGUANYLATE CYCLASE DGCM-RELATED"/>
    <property type="match status" value="1"/>
</dbReference>
<dbReference type="NCBIfam" id="TIGR00254">
    <property type="entry name" value="GGDEF"/>
    <property type="match status" value="1"/>
</dbReference>
<dbReference type="InterPro" id="IPR050469">
    <property type="entry name" value="Diguanylate_Cyclase"/>
</dbReference>
<dbReference type="Pfam" id="PF00990">
    <property type="entry name" value="GGDEF"/>
    <property type="match status" value="1"/>
</dbReference>
<keyword evidence="3" id="KW-0472">Membrane</keyword>
<dbReference type="SMART" id="SM00267">
    <property type="entry name" value="GGDEF"/>
    <property type="match status" value="1"/>
</dbReference>
<feature type="transmembrane region" description="Helical" evidence="3">
    <location>
        <begin position="128"/>
        <end position="147"/>
    </location>
</feature>
<feature type="transmembrane region" description="Helical" evidence="3">
    <location>
        <begin position="94"/>
        <end position="116"/>
    </location>
</feature>
<keyword evidence="3" id="KW-0812">Transmembrane</keyword>
<dbReference type="EMBL" id="CP031517">
    <property type="protein sequence ID" value="QOS39661.1"/>
    <property type="molecule type" value="Genomic_DNA"/>
</dbReference>
<evidence type="ECO:0000259" key="4">
    <source>
        <dbReference type="PROSITE" id="PS50887"/>
    </source>
</evidence>
<feature type="transmembrane region" description="Helical" evidence="3">
    <location>
        <begin position="198"/>
        <end position="215"/>
    </location>
</feature>
<organism evidence="5 6">
    <name type="scientific">Treponema rectale</name>
    <dbReference type="NCBI Taxonomy" id="744512"/>
    <lineage>
        <taxon>Bacteria</taxon>
        <taxon>Pseudomonadati</taxon>
        <taxon>Spirochaetota</taxon>
        <taxon>Spirochaetia</taxon>
        <taxon>Spirochaetales</taxon>
        <taxon>Treponemataceae</taxon>
        <taxon>Treponema</taxon>
    </lineage>
</organism>
<reference evidence="5 6" key="1">
    <citation type="submission" date="2018-08" db="EMBL/GenBank/DDBJ databases">
        <title>The first complete genome of Treponema rectale (CHPAT), a commensal spirochete of the bovine rectum.</title>
        <authorList>
            <person name="Staton G.J."/>
            <person name="Clegg S.R."/>
            <person name="Carter S.D."/>
            <person name="Radford A.D."/>
            <person name="Darby A."/>
            <person name="Hall N."/>
            <person name="Birtles R.J."/>
            <person name="Evans N.J."/>
        </authorList>
    </citation>
    <scope>NUCLEOTIDE SEQUENCE [LARGE SCALE GENOMIC DNA]</scope>
    <source>
        <strain evidence="5 6">CHPA</strain>
    </source>
</reference>
<evidence type="ECO:0000256" key="2">
    <source>
        <dbReference type="ARBA" id="ARBA00034247"/>
    </source>
</evidence>
<dbReference type="InterPro" id="IPR043128">
    <property type="entry name" value="Rev_trsase/Diguanyl_cyclase"/>
</dbReference>
<gene>
    <name evidence="5" type="ORF">DYE49_03965</name>
</gene>
<evidence type="ECO:0000313" key="6">
    <source>
        <dbReference type="Proteomes" id="UP000593591"/>
    </source>
</evidence>
<feature type="domain" description="GGDEF" evidence="4">
    <location>
        <begin position="271"/>
        <end position="395"/>
    </location>
</feature>
<feature type="transmembrane region" description="Helical" evidence="3">
    <location>
        <begin position="23"/>
        <end position="44"/>
    </location>
</feature>
<dbReference type="AlphaFoldDB" id="A0A7M1XLH6"/>
<feature type="transmembrane region" description="Helical" evidence="3">
    <location>
        <begin position="159"/>
        <end position="182"/>
    </location>
</feature>
<dbReference type="EC" id="2.7.7.65" evidence="1"/>
<dbReference type="KEGG" id="trc:DYE49_03965"/>
<dbReference type="Proteomes" id="UP000593591">
    <property type="component" value="Chromosome"/>
</dbReference>
<evidence type="ECO:0000256" key="1">
    <source>
        <dbReference type="ARBA" id="ARBA00012528"/>
    </source>
</evidence>
<dbReference type="CDD" id="cd01949">
    <property type="entry name" value="GGDEF"/>
    <property type="match status" value="1"/>
</dbReference>
<keyword evidence="3" id="KW-1133">Transmembrane helix</keyword>
<dbReference type="InterPro" id="IPR000160">
    <property type="entry name" value="GGDEF_dom"/>
</dbReference>
<dbReference type="InterPro" id="IPR029787">
    <property type="entry name" value="Nucleotide_cyclase"/>
</dbReference>
<feature type="transmembrane region" description="Helical" evidence="3">
    <location>
        <begin position="221"/>
        <end position="240"/>
    </location>
</feature>
<dbReference type="SUPFAM" id="SSF55073">
    <property type="entry name" value="Nucleotide cyclase"/>
    <property type="match status" value="1"/>
</dbReference>
<dbReference type="PANTHER" id="PTHR45138">
    <property type="entry name" value="REGULATORY COMPONENTS OF SENSORY TRANSDUCTION SYSTEM"/>
    <property type="match status" value="1"/>
</dbReference>
<dbReference type="Gene3D" id="3.30.70.270">
    <property type="match status" value="1"/>
</dbReference>